<feature type="transmembrane region" description="Helical" evidence="5">
    <location>
        <begin position="191"/>
        <end position="211"/>
    </location>
</feature>
<dbReference type="InterPro" id="IPR038770">
    <property type="entry name" value="Na+/solute_symporter_sf"/>
</dbReference>
<evidence type="ECO:0000256" key="5">
    <source>
        <dbReference type="SAM" id="Phobius"/>
    </source>
</evidence>
<dbReference type="RefSeq" id="WP_017365455.1">
    <property type="nucleotide sequence ID" value="NZ_OX458332.1"/>
</dbReference>
<proteinExistence type="predicted"/>
<evidence type="ECO:0000313" key="6">
    <source>
        <dbReference type="EMBL" id="CAI8864589.1"/>
    </source>
</evidence>
<feature type="transmembrane region" description="Helical" evidence="5">
    <location>
        <begin position="38"/>
        <end position="55"/>
    </location>
</feature>
<sequence length="334" mass="35606">MLRICNSLANLFPVWVLLCSGLALYFPAWFTWFTGPMIVWGLSIIMLGMGITLTFDDFHRVARMPRIIIAGTVAHFGIMPFLGWSIAHGLALEPELAVGLILVACCPCGTASNVVSYIARADVALSVLLTMVSTFTAVVMTPLLVKLLAGAYTPVDGWGIFLNTLQVIVMPVTAGLLLNRYAPRLVRTVSPVTPLVSVIFIAFICASIIGANADVIKSAALKLFGAVALLHVGGFGLGYVFARVLGYRDAVVRTIAIEVGMQNSGLATVLAKANFAGMALAPIPSAISASFHSIIGSLLAGWWRLRTHRPLPSMGHAFDTPMPVPADCPDRCEP</sequence>
<dbReference type="AlphaFoldDB" id="A0AA35US72"/>
<evidence type="ECO:0000256" key="4">
    <source>
        <dbReference type="ARBA" id="ARBA00023136"/>
    </source>
</evidence>
<organism evidence="6 7">
    <name type="scientific">Methylococcus capsulatus</name>
    <dbReference type="NCBI Taxonomy" id="414"/>
    <lineage>
        <taxon>Bacteria</taxon>
        <taxon>Pseudomonadati</taxon>
        <taxon>Pseudomonadota</taxon>
        <taxon>Gammaproteobacteria</taxon>
        <taxon>Methylococcales</taxon>
        <taxon>Methylococcaceae</taxon>
        <taxon>Methylococcus</taxon>
    </lineage>
</organism>
<reference evidence="6" key="1">
    <citation type="submission" date="2023-03" db="EMBL/GenBank/DDBJ databases">
        <authorList>
            <person name="Pearce D."/>
        </authorList>
    </citation>
    <scope>NUCLEOTIDE SEQUENCE</scope>
    <source>
        <strain evidence="6">Mc</strain>
    </source>
</reference>
<feature type="transmembrane region" description="Helical" evidence="5">
    <location>
        <begin position="96"/>
        <end position="116"/>
    </location>
</feature>
<evidence type="ECO:0000256" key="1">
    <source>
        <dbReference type="ARBA" id="ARBA00004141"/>
    </source>
</evidence>
<accession>A0AA35US72</accession>
<dbReference type="Pfam" id="PF01758">
    <property type="entry name" value="SBF"/>
    <property type="match status" value="1"/>
</dbReference>
<keyword evidence="3 5" id="KW-1133">Transmembrane helix</keyword>
<feature type="transmembrane region" description="Helical" evidence="5">
    <location>
        <begin position="157"/>
        <end position="179"/>
    </location>
</feature>
<dbReference type="Gene3D" id="1.20.1530.20">
    <property type="match status" value="1"/>
</dbReference>
<dbReference type="InterPro" id="IPR004710">
    <property type="entry name" value="Bilac:Na_transpt"/>
</dbReference>
<dbReference type="Proteomes" id="UP001158598">
    <property type="component" value="Chromosome"/>
</dbReference>
<name>A0AA35US72_METCP</name>
<dbReference type="EMBL" id="OX458332">
    <property type="protein sequence ID" value="CAI8864589.1"/>
    <property type="molecule type" value="Genomic_DNA"/>
</dbReference>
<protein>
    <submittedName>
        <fullName evidence="6">Pantothenates transporter PanS</fullName>
    </submittedName>
</protein>
<evidence type="ECO:0000256" key="3">
    <source>
        <dbReference type="ARBA" id="ARBA00022989"/>
    </source>
</evidence>
<dbReference type="PANTHER" id="PTHR10361">
    <property type="entry name" value="SODIUM-BILE ACID COTRANSPORTER"/>
    <property type="match status" value="1"/>
</dbReference>
<keyword evidence="4 5" id="KW-0472">Membrane</keyword>
<evidence type="ECO:0000313" key="7">
    <source>
        <dbReference type="Proteomes" id="UP001158598"/>
    </source>
</evidence>
<comment type="subcellular location">
    <subcellularLocation>
        <location evidence="1">Membrane</location>
        <topology evidence="1">Multi-pass membrane protein</topology>
    </subcellularLocation>
</comment>
<feature type="transmembrane region" description="Helical" evidence="5">
    <location>
        <begin position="223"/>
        <end position="242"/>
    </location>
</feature>
<dbReference type="PANTHER" id="PTHR10361:SF28">
    <property type="entry name" value="P3 PROTEIN-RELATED"/>
    <property type="match status" value="1"/>
</dbReference>
<dbReference type="InterPro" id="IPR002657">
    <property type="entry name" value="BilAc:Na_symport/Acr3"/>
</dbReference>
<gene>
    <name evidence="6" type="primary">panS</name>
    <name evidence="6" type="ORF">MCNOR_2750</name>
</gene>
<evidence type="ECO:0000256" key="2">
    <source>
        <dbReference type="ARBA" id="ARBA00022692"/>
    </source>
</evidence>
<feature type="transmembrane region" description="Helical" evidence="5">
    <location>
        <begin position="67"/>
        <end position="90"/>
    </location>
</feature>
<dbReference type="GO" id="GO:0016020">
    <property type="term" value="C:membrane"/>
    <property type="evidence" value="ECO:0007669"/>
    <property type="project" value="UniProtKB-SubCell"/>
</dbReference>
<feature type="transmembrane region" description="Helical" evidence="5">
    <location>
        <begin position="12"/>
        <end position="32"/>
    </location>
</feature>
<keyword evidence="2 5" id="KW-0812">Transmembrane</keyword>
<feature type="transmembrane region" description="Helical" evidence="5">
    <location>
        <begin position="123"/>
        <end position="145"/>
    </location>
</feature>